<name>A0A5N6PXX4_9ASTR</name>
<proteinExistence type="predicted"/>
<dbReference type="AlphaFoldDB" id="A0A5N6PXX4"/>
<comment type="caution">
    <text evidence="1">The sequence shown here is derived from an EMBL/GenBank/DDBJ whole genome shotgun (WGS) entry which is preliminary data.</text>
</comment>
<evidence type="ECO:0000313" key="2">
    <source>
        <dbReference type="Proteomes" id="UP000326396"/>
    </source>
</evidence>
<keyword evidence="2" id="KW-1185">Reference proteome</keyword>
<dbReference type="Proteomes" id="UP000326396">
    <property type="component" value="Linkage Group LG1"/>
</dbReference>
<gene>
    <name evidence="1" type="ORF">E3N88_00375</name>
</gene>
<organism evidence="1 2">
    <name type="scientific">Mikania micrantha</name>
    <name type="common">bitter vine</name>
    <dbReference type="NCBI Taxonomy" id="192012"/>
    <lineage>
        <taxon>Eukaryota</taxon>
        <taxon>Viridiplantae</taxon>
        <taxon>Streptophyta</taxon>
        <taxon>Embryophyta</taxon>
        <taxon>Tracheophyta</taxon>
        <taxon>Spermatophyta</taxon>
        <taxon>Magnoliopsida</taxon>
        <taxon>eudicotyledons</taxon>
        <taxon>Gunneridae</taxon>
        <taxon>Pentapetalae</taxon>
        <taxon>asterids</taxon>
        <taxon>campanulids</taxon>
        <taxon>Asterales</taxon>
        <taxon>Asteraceae</taxon>
        <taxon>Asteroideae</taxon>
        <taxon>Heliantheae alliance</taxon>
        <taxon>Eupatorieae</taxon>
        <taxon>Mikania</taxon>
    </lineage>
</organism>
<dbReference type="EMBL" id="SZYD01000001">
    <property type="protein sequence ID" value="KAD7477239.1"/>
    <property type="molecule type" value="Genomic_DNA"/>
</dbReference>
<evidence type="ECO:0000313" key="1">
    <source>
        <dbReference type="EMBL" id="KAD7477239.1"/>
    </source>
</evidence>
<sequence length="73" mass="8237">MAPKRGRPAKKAAKNVTNPELNQVHLWLLKANLKANSILDKKTMTPDLQLAFKTNLKANSILDKKQCVRFPLL</sequence>
<reference evidence="1 2" key="1">
    <citation type="submission" date="2019-05" db="EMBL/GenBank/DDBJ databases">
        <title>Mikania micrantha, genome provides insights into the molecular mechanism of rapid growth.</title>
        <authorList>
            <person name="Liu B."/>
        </authorList>
    </citation>
    <scope>NUCLEOTIDE SEQUENCE [LARGE SCALE GENOMIC DNA]</scope>
    <source>
        <strain evidence="1">NLD-2019</strain>
        <tissue evidence="1">Leaf</tissue>
    </source>
</reference>
<accession>A0A5N6PXX4</accession>
<protein>
    <submittedName>
        <fullName evidence="1">Uncharacterized protein</fullName>
    </submittedName>
</protein>